<keyword evidence="3" id="KW-1185">Reference proteome</keyword>
<evidence type="ECO:0000313" key="2">
    <source>
        <dbReference type="EMBL" id="MEU8140207.1"/>
    </source>
</evidence>
<dbReference type="EMBL" id="JBEZFP010000266">
    <property type="protein sequence ID" value="MEU8140207.1"/>
    <property type="molecule type" value="Genomic_DNA"/>
</dbReference>
<accession>A0ABV3DWS2</accession>
<evidence type="ECO:0008006" key="4">
    <source>
        <dbReference type="Google" id="ProtNLM"/>
    </source>
</evidence>
<evidence type="ECO:0000313" key="3">
    <source>
        <dbReference type="Proteomes" id="UP001551482"/>
    </source>
</evidence>
<gene>
    <name evidence="2" type="ORF">AB0C36_42835</name>
</gene>
<comment type="caution">
    <text evidence="2">The sequence shown here is derived from an EMBL/GenBank/DDBJ whole genome shotgun (WGS) entry which is preliminary data.</text>
</comment>
<dbReference type="RefSeq" id="WP_358365157.1">
    <property type="nucleotide sequence ID" value="NZ_JBEZFP010000266.1"/>
</dbReference>
<feature type="chain" id="PRO_5046829278" description="Secreted protein" evidence="1">
    <location>
        <begin position="22"/>
        <end position="169"/>
    </location>
</feature>
<name>A0ABV3DWS2_9ACTN</name>
<protein>
    <recommendedName>
        <fullName evidence="4">Secreted protein</fullName>
    </recommendedName>
</protein>
<dbReference type="Proteomes" id="UP001551482">
    <property type="component" value="Unassembled WGS sequence"/>
</dbReference>
<proteinExistence type="predicted"/>
<keyword evidence="1" id="KW-0732">Signal</keyword>
<evidence type="ECO:0000256" key="1">
    <source>
        <dbReference type="SAM" id="SignalP"/>
    </source>
</evidence>
<feature type="signal peptide" evidence="1">
    <location>
        <begin position="1"/>
        <end position="21"/>
    </location>
</feature>
<organism evidence="2 3">
    <name type="scientific">Streptodolium elevatio</name>
    <dbReference type="NCBI Taxonomy" id="3157996"/>
    <lineage>
        <taxon>Bacteria</taxon>
        <taxon>Bacillati</taxon>
        <taxon>Actinomycetota</taxon>
        <taxon>Actinomycetes</taxon>
        <taxon>Kitasatosporales</taxon>
        <taxon>Streptomycetaceae</taxon>
        <taxon>Streptodolium</taxon>
    </lineage>
</organism>
<sequence>MRKIRTSRTALSVLATAAAFAALVAPTSVAAADAPGTPETVPTAGVAQGPAPRTSYIHAKAPGPGAWNYQHLDVEGSGLRVDSVHGYLTSTSGPYFPHDICGVDVHIWGVKLGGEPFSVRDRNNNCGLGSLGIKWLLHGQEFQPGSYICTRVTWDPARVPEPLCAHIYE</sequence>
<reference evidence="2 3" key="1">
    <citation type="submission" date="2024-06" db="EMBL/GenBank/DDBJ databases">
        <title>The Natural Products Discovery Center: Release of the First 8490 Sequenced Strains for Exploring Actinobacteria Biosynthetic Diversity.</title>
        <authorList>
            <person name="Kalkreuter E."/>
            <person name="Kautsar S.A."/>
            <person name="Yang D."/>
            <person name="Bader C.D."/>
            <person name="Teijaro C.N."/>
            <person name="Fluegel L."/>
            <person name="Davis C.M."/>
            <person name="Simpson J.R."/>
            <person name="Lauterbach L."/>
            <person name="Steele A.D."/>
            <person name="Gui C."/>
            <person name="Meng S."/>
            <person name="Li G."/>
            <person name="Viehrig K."/>
            <person name="Ye F."/>
            <person name="Su P."/>
            <person name="Kiefer A.F."/>
            <person name="Nichols A."/>
            <person name="Cepeda A.J."/>
            <person name="Yan W."/>
            <person name="Fan B."/>
            <person name="Jiang Y."/>
            <person name="Adhikari A."/>
            <person name="Zheng C.-J."/>
            <person name="Schuster L."/>
            <person name="Cowan T.M."/>
            <person name="Smanski M.J."/>
            <person name="Chevrette M.G."/>
            <person name="De Carvalho L.P.S."/>
            <person name="Shen B."/>
        </authorList>
    </citation>
    <scope>NUCLEOTIDE SEQUENCE [LARGE SCALE GENOMIC DNA]</scope>
    <source>
        <strain evidence="2 3">NPDC048946</strain>
    </source>
</reference>